<dbReference type="RefSeq" id="WP_115091523.1">
    <property type="nucleotide sequence ID" value="NZ_CP068107.1"/>
</dbReference>
<accession>A0A378RSF8</accession>
<feature type="transmembrane region" description="Helical" evidence="1">
    <location>
        <begin position="6"/>
        <end position="22"/>
    </location>
</feature>
<keyword evidence="4" id="KW-1185">Reference proteome</keyword>
<keyword evidence="1" id="KW-0472">Membrane</keyword>
<dbReference type="SMART" id="SM00292">
    <property type="entry name" value="BRCT"/>
    <property type="match status" value="1"/>
</dbReference>
<dbReference type="EC" id="6.5.1.2" evidence="3"/>
<dbReference type="GO" id="GO:0003911">
    <property type="term" value="F:DNA ligase (NAD+) activity"/>
    <property type="evidence" value="ECO:0007669"/>
    <property type="project" value="UniProtKB-EC"/>
</dbReference>
<evidence type="ECO:0000256" key="1">
    <source>
        <dbReference type="SAM" id="Phobius"/>
    </source>
</evidence>
<protein>
    <submittedName>
        <fullName evidence="3">DNA ligase</fullName>
        <ecNumber evidence="3">6.5.1.2</ecNumber>
    </submittedName>
</protein>
<evidence type="ECO:0000313" key="4">
    <source>
        <dbReference type="Proteomes" id="UP000255024"/>
    </source>
</evidence>
<dbReference type="CDD" id="cd17748">
    <property type="entry name" value="BRCT_DNA_ligase_like"/>
    <property type="match status" value="1"/>
</dbReference>
<dbReference type="SUPFAM" id="SSF52113">
    <property type="entry name" value="BRCT domain"/>
    <property type="match status" value="1"/>
</dbReference>
<keyword evidence="1" id="KW-0812">Transmembrane</keyword>
<dbReference type="InterPro" id="IPR001357">
    <property type="entry name" value="BRCT_dom"/>
</dbReference>
<dbReference type="Gene3D" id="3.40.50.10190">
    <property type="entry name" value="BRCT domain"/>
    <property type="match status" value="1"/>
</dbReference>
<keyword evidence="3" id="KW-0436">Ligase</keyword>
<dbReference type="PROSITE" id="PS50172">
    <property type="entry name" value="BRCT"/>
    <property type="match status" value="1"/>
</dbReference>
<keyword evidence="1" id="KW-1133">Transmembrane helix</keyword>
<gene>
    <name evidence="3" type="primary">ligA_2</name>
    <name evidence="3" type="ORF">NCTC11179_02161</name>
</gene>
<dbReference type="Proteomes" id="UP000255024">
    <property type="component" value="Unassembled WGS sequence"/>
</dbReference>
<dbReference type="EMBL" id="UGQL01000001">
    <property type="protein sequence ID" value="STZ28610.1"/>
    <property type="molecule type" value="Genomic_DNA"/>
</dbReference>
<name>A0A378RSF8_MYROD</name>
<evidence type="ECO:0000313" key="3">
    <source>
        <dbReference type="EMBL" id="STZ28610.1"/>
    </source>
</evidence>
<evidence type="ECO:0000259" key="2">
    <source>
        <dbReference type="PROSITE" id="PS50172"/>
    </source>
</evidence>
<dbReference type="Pfam" id="PF00533">
    <property type="entry name" value="BRCT"/>
    <property type="match status" value="1"/>
</dbReference>
<organism evidence="3 4">
    <name type="scientific">Myroides odoratus</name>
    <name type="common">Flavobacterium odoratum</name>
    <dbReference type="NCBI Taxonomy" id="256"/>
    <lineage>
        <taxon>Bacteria</taxon>
        <taxon>Pseudomonadati</taxon>
        <taxon>Bacteroidota</taxon>
        <taxon>Flavobacteriia</taxon>
        <taxon>Flavobacteriales</taxon>
        <taxon>Flavobacteriaceae</taxon>
        <taxon>Myroides</taxon>
    </lineage>
</organism>
<proteinExistence type="predicted"/>
<reference evidence="3 4" key="1">
    <citation type="submission" date="2018-06" db="EMBL/GenBank/DDBJ databases">
        <authorList>
            <consortium name="Pathogen Informatics"/>
            <person name="Doyle S."/>
        </authorList>
    </citation>
    <scope>NUCLEOTIDE SEQUENCE [LARGE SCALE GENOMIC DNA]</scope>
    <source>
        <strain evidence="3 4">NCTC11179</strain>
    </source>
</reference>
<dbReference type="AlphaFoldDB" id="A0A378RSF8"/>
<feature type="domain" description="BRCT" evidence="2">
    <location>
        <begin position="80"/>
        <end position="166"/>
    </location>
</feature>
<sequence>MDFILHIILFIIGLFFLLYLIGKITELVKKTKSALPPKNIEITSGIQKKAPKDKMDYYNDLESRKKINSSLLKPNLETADPNNFFYNKKVVFTGDLETISRKEAAEIIYKMGADINTNISKKTNIVILGHNPGPSKLKQIETINSNGEIIQILSEEEFLQKIKANT</sequence>
<dbReference type="InterPro" id="IPR036420">
    <property type="entry name" value="BRCT_dom_sf"/>
</dbReference>